<gene>
    <name evidence="12" type="ORF">HS088_TW08G00947</name>
</gene>
<evidence type="ECO:0000256" key="8">
    <source>
        <dbReference type="ARBA" id="ARBA00023157"/>
    </source>
</evidence>
<evidence type="ECO:0000256" key="11">
    <source>
        <dbReference type="RuleBase" id="RU361156"/>
    </source>
</evidence>
<evidence type="ECO:0000313" key="13">
    <source>
        <dbReference type="Proteomes" id="UP000593562"/>
    </source>
</evidence>
<keyword evidence="13" id="KW-1185">Reference proteome</keyword>
<dbReference type="GO" id="GO:0016747">
    <property type="term" value="F:acyltransferase activity, transferring groups other than amino-acyl groups"/>
    <property type="evidence" value="ECO:0007669"/>
    <property type="project" value="TreeGrafter"/>
</dbReference>
<dbReference type="PANTHER" id="PTHR11802:SF346">
    <property type="entry name" value="CARBOXYPEPTIDASE"/>
    <property type="match status" value="1"/>
</dbReference>
<keyword evidence="9" id="KW-0325">Glycoprotein</keyword>
<evidence type="ECO:0000256" key="3">
    <source>
        <dbReference type="ARBA" id="ARBA00022525"/>
    </source>
</evidence>
<organism evidence="12 13">
    <name type="scientific">Tripterygium wilfordii</name>
    <name type="common">Thunder God vine</name>
    <dbReference type="NCBI Taxonomy" id="458696"/>
    <lineage>
        <taxon>Eukaryota</taxon>
        <taxon>Viridiplantae</taxon>
        <taxon>Streptophyta</taxon>
        <taxon>Embryophyta</taxon>
        <taxon>Tracheophyta</taxon>
        <taxon>Spermatophyta</taxon>
        <taxon>Magnoliopsida</taxon>
        <taxon>eudicotyledons</taxon>
        <taxon>Gunneridae</taxon>
        <taxon>Pentapetalae</taxon>
        <taxon>rosids</taxon>
        <taxon>fabids</taxon>
        <taxon>Celastrales</taxon>
        <taxon>Celastraceae</taxon>
        <taxon>Tripterygium</taxon>
    </lineage>
</organism>
<evidence type="ECO:0000256" key="7">
    <source>
        <dbReference type="ARBA" id="ARBA00022801"/>
    </source>
</evidence>
<dbReference type="EC" id="3.4.16.-" evidence="11"/>
<dbReference type="PANTHER" id="PTHR11802">
    <property type="entry name" value="SERINE PROTEASE FAMILY S10 SERINE CARBOXYPEPTIDASE"/>
    <property type="match status" value="1"/>
</dbReference>
<dbReference type="EMBL" id="JAAARO010000008">
    <property type="protein sequence ID" value="KAF5744344.1"/>
    <property type="molecule type" value="Genomic_DNA"/>
</dbReference>
<dbReference type="PROSITE" id="PS00131">
    <property type="entry name" value="CARBOXYPEPT_SER_SER"/>
    <property type="match status" value="1"/>
</dbReference>
<dbReference type="InterPro" id="IPR018202">
    <property type="entry name" value="Ser_caboxypep_ser_AS"/>
</dbReference>
<name>A0A7J7DDH1_TRIWF</name>
<dbReference type="GO" id="GO:0019748">
    <property type="term" value="P:secondary metabolic process"/>
    <property type="evidence" value="ECO:0007669"/>
    <property type="project" value="TreeGrafter"/>
</dbReference>
<reference evidence="12 13" key="1">
    <citation type="journal article" date="2020" name="Nat. Commun.">
        <title>Genome of Tripterygium wilfordii and identification of cytochrome P450 involved in triptolide biosynthesis.</title>
        <authorList>
            <person name="Tu L."/>
            <person name="Su P."/>
            <person name="Zhang Z."/>
            <person name="Gao L."/>
            <person name="Wang J."/>
            <person name="Hu T."/>
            <person name="Zhou J."/>
            <person name="Zhang Y."/>
            <person name="Zhao Y."/>
            <person name="Liu Y."/>
            <person name="Song Y."/>
            <person name="Tong Y."/>
            <person name="Lu Y."/>
            <person name="Yang J."/>
            <person name="Xu C."/>
            <person name="Jia M."/>
            <person name="Peters R.J."/>
            <person name="Huang L."/>
            <person name="Gao W."/>
        </authorList>
    </citation>
    <scope>NUCLEOTIDE SEQUENCE [LARGE SCALE GENOMIC DNA]</scope>
    <source>
        <strain evidence="13">cv. XIE 37</strain>
        <tissue evidence="12">Leaf</tissue>
    </source>
</reference>
<dbReference type="Proteomes" id="UP000593562">
    <property type="component" value="Unassembled WGS sequence"/>
</dbReference>
<accession>A0A7J7DDH1</accession>
<dbReference type="InterPro" id="IPR001563">
    <property type="entry name" value="Peptidase_S10"/>
</dbReference>
<comment type="caution">
    <text evidence="12">The sequence shown here is derived from an EMBL/GenBank/DDBJ whole genome shotgun (WGS) entry which is preliminary data.</text>
</comment>
<dbReference type="GO" id="GO:0004185">
    <property type="term" value="F:serine-type carboxypeptidase activity"/>
    <property type="evidence" value="ECO:0007669"/>
    <property type="project" value="UniProtKB-UniRule"/>
</dbReference>
<dbReference type="GO" id="GO:0005576">
    <property type="term" value="C:extracellular region"/>
    <property type="evidence" value="ECO:0007669"/>
    <property type="project" value="UniProtKB-SubCell"/>
</dbReference>
<evidence type="ECO:0000313" key="12">
    <source>
        <dbReference type="EMBL" id="KAF5744344.1"/>
    </source>
</evidence>
<keyword evidence="7 11" id="KW-0378">Hydrolase</keyword>
<sequence>MAMKRLSLSLGLVLCLALTRFAVNEAIHEDALITHLPGFSGKFPSRHYSGYVEAVKDMRLFYYFIVSERQPETDPVVLWLNGGPGCSSFDGFIYEHDKFIGSLPRLHLNPYSWSKVSNIIYLDSPVGVGLSYSKHKTKYKNDDIINALDTHMFLIKWFELYPEFVENPFYISGESYAGVYIPTLASEIAEGIENGFEPKINFKGYMIGNGVVADPVFDTDVLISYIHSMGLISDNLFEDIQSTCKGKRVDQRKCLENLKKAVNLVADLNKYHILEPCYHPPKTNHENIKRINTTLMRKWMFGHGGVVSRWIDSEGRGDCINDELATAWLNNEEVRKAIHTEPGAGHRVPESKPKEALHFYRHWLEGKPI</sequence>
<dbReference type="SUPFAM" id="SSF53474">
    <property type="entry name" value="alpha/beta-Hydrolases"/>
    <property type="match status" value="1"/>
</dbReference>
<evidence type="ECO:0000256" key="10">
    <source>
        <dbReference type="ARBA" id="ARBA00037399"/>
    </source>
</evidence>
<dbReference type="FunFam" id="3.40.50.1820:FF:000143">
    <property type="entry name" value="Carboxypeptidase"/>
    <property type="match status" value="1"/>
</dbReference>
<evidence type="ECO:0000256" key="6">
    <source>
        <dbReference type="ARBA" id="ARBA00022729"/>
    </source>
</evidence>
<dbReference type="PRINTS" id="PR00724">
    <property type="entry name" value="CRBOXYPTASEC"/>
</dbReference>
<comment type="subcellular location">
    <subcellularLocation>
        <location evidence="1">Secreted</location>
    </subcellularLocation>
</comment>
<evidence type="ECO:0000256" key="1">
    <source>
        <dbReference type="ARBA" id="ARBA00004613"/>
    </source>
</evidence>
<dbReference type="Gene3D" id="3.40.50.1820">
    <property type="entry name" value="alpha/beta hydrolase"/>
    <property type="match status" value="1"/>
</dbReference>
<dbReference type="InParanoid" id="A0A7J7DDH1"/>
<dbReference type="GO" id="GO:0006508">
    <property type="term" value="P:proteolysis"/>
    <property type="evidence" value="ECO:0007669"/>
    <property type="project" value="UniProtKB-KW"/>
</dbReference>
<comment type="similarity">
    <text evidence="2 11">Belongs to the peptidase S10 family.</text>
</comment>
<dbReference type="InterPro" id="IPR029058">
    <property type="entry name" value="AB_hydrolase_fold"/>
</dbReference>
<evidence type="ECO:0000256" key="5">
    <source>
        <dbReference type="ARBA" id="ARBA00022670"/>
    </source>
</evidence>
<keyword evidence="6 11" id="KW-0732">Signal</keyword>
<keyword evidence="4 11" id="KW-0121">Carboxypeptidase</keyword>
<keyword evidence="3" id="KW-0964">Secreted</keyword>
<evidence type="ECO:0000256" key="9">
    <source>
        <dbReference type="ARBA" id="ARBA00023180"/>
    </source>
</evidence>
<feature type="chain" id="PRO_5029941418" description="Carboxypeptidase" evidence="11">
    <location>
        <begin position="27"/>
        <end position="369"/>
    </location>
</feature>
<dbReference type="AlphaFoldDB" id="A0A7J7DDH1"/>
<evidence type="ECO:0000256" key="2">
    <source>
        <dbReference type="ARBA" id="ARBA00009431"/>
    </source>
</evidence>
<evidence type="ECO:0000256" key="4">
    <source>
        <dbReference type="ARBA" id="ARBA00022645"/>
    </source>
</evidence>
<protein>
    <recommendedName>
        <fullName evidence="11">Carboxypeptidase</fullName>
        <ecNumber evidence="11">3.4.16.-</ecNumber>
    </recommendedName>
</protein>
<comment type="function">
    <text evidence="10">Probable carboxypeptidase.</text>
</comment>
<keyword evidence="8" id="KW-1015">Disulfide bond</keyword>
<proteinExistence type="inferred from homology"/>
<dbReference type="Pfam" id="PF00450">
    <property type="entry name" value="Peptidase_S10"/>
    <property type="match status" value="1"/>
</dbReference>
<keyword evidence="5 11" id="KW-0645">Protease</keyword>
<feature type="signal peptide" evidence="11">
    <location>
        <begin position="1"/>
        <end position="26"/>
    </location>
</feature>